<dbReference type="InterPro" id="IPR051420">
    <property type="entry name" value="Ser_Thr_Kinases_DiverseReg"/>
</dbReference>
<dbReference type="PANTHER" id="PTHR48005">
    <property type="entry name" value="LEUCINE RICH REPEAT KINASE 2"/>
    <property type="match status" value="1"/>
</dbReference>
<feature type="binding site" evidence="9">
    <location>
        <position position="123"/>
    </location>
    <ligand>
        <name>ATP</name>
        <dbReference type="ChEBI" id="CHEBI:30616"/>
    </ligand>
</feature>
<dbReference type="EMBL" id="QPKB01000013">
    <property type="protein sequence ID" value="RWR97271.1"/>
    <property type="molecule type" value="Genomic_DNA"/>
</dbReference>
<dbReference type="InterPro" id="IPR017441">
    <property type="entry name" value="Protein_kinase_ATP_BS"/>
</dbReference>
<dbReference type="Proteomes" id="UP000283530">
    <property type="component" value="Unassembled WGS sequence"/>
</dbReference>
<feature type="domain" description="Protein kinase" evidence="10">
    <location>
        <begin position="94"/>
        <end position="141"/>
    </location>
</feature>
<evidence type="ECO:0000256" key="6">
    <source>
        <dbReference type="ARBA" id="ARBA00022840"/>
    </source>
</evidence>
<dbReference type="AlphaFoldDB" id="A0A443Q2L5"/>
<evidence type="ECO:0000256" key="1">
    <source>
        <dbReference type="ARBA" id="ARBA00012513"/>
    </source>
</evidence>
<keyword evidence="3" id="KW-0808">Transferase</keyword>
<dbReference type="GO" id="GO:0004674">
    <property type="term" value="F:protein serine/threonine kinase activity"/>
    <property type="evidence" value="ECO:0007669"/>
    <property type="project" value="UniProtKB-KW"/>
</dbReference>
<dbReference type="PROSITE" id="PS50011">
    <property type="entry name" value="PROTEIN_KINASE_DOM"/>
    <property type="match status" value="1"/>
</dbReference>
<evidence type="ECO:0000256" key="3">
    <source>
        <dbReference type="ARBA" id="ARBA00022679"/>
    </source>
</evidence>
<sequence length="141" mass="15834">MCHTIIGGSLPDNKAFLNASLEALSKNKGLCGEVQGLRTMQLHSSKSWRWKKDHKGAGVIVLSLIRRSTLPFCFVWNNDGKIIYEEIIDATEDFDEKFCVGEGGYGKVYRANLHTGQVVAVKKLHPQEDGEQIDKEVLEMR</sequence>
<evidence type="ECO:0000256" key="9">
    <source>
        <dbReference type="PROSITE-ProRule" id="PRU10141"/>
    </source>
</evidence>
<comment type="catalytic activity">
    <reaction evidence="8">
        <text>L-seryl-[protein] + ATP = O-phospho-L-seryl-[protein] + ADP + H(+)</text>
        <dbReference type="Rhea" id="RHEA:17989"/>
        <dbReference type="Rhea" id="RHEA-COMP:9863"/>
        <dbReference type="Rhea" id="RHEA-COMP:11604"/>
        <dbReference type="ChEBI" id="CHEBI:15378"/>
        <dbReference type="ChEBI" id="CHEBI:29999"/>
        <dbReference type="ChEBI" id="CHEBI:30616"/>
        <dbReference type="ChEBI" id="CHEBI:83421"/>
        <dbReference type="ChEBI" id="CHEBI:456216"/>
        <dbReference type="EC" id="2.7.11.1"/>
    </reaction>
</comment>
<evidence type="ECO:0000256" key="5">
    <source>
        <dbReference type="ARBA" id="ARBA00022777"/>
    </source>
</evidence>
<protein>
    <recommendedName>
        <fullName evidence="1">non-specific serine/threonine protein kinase</fullName>
        <ecNumber evidence="1">2.7.11.1</ecNumber>
    </recommendedName>
</protein>
<dbReference type="InterPro" id="IPR000719">
    <property type="entry name" value="Prot_kinase_dom"/>
</dbReference>
<keyword evidence="6 9" id="KW-0067">ATP-binding</keyword>
<evidence type="ECO:0000256" key="4">
    <source>
        <dbReference type="ARBA" id="ARBA00022741"/>
    </source>
</evidence>
<keyword evidence="12" id="KW-1185">Reference proteome</keyword>
<dbReference type="GO" id="GO:0005524">
    <property type="term" value="F:ATP binding"/>
    <property type="evidence" value="ECO:0007669"/>
    <property type="project" value="UniProtKB-UniRule"/>
</dbReference>
<reference evidence="11 12" key="1">
    <citation type="journal article" date="2019" name="Nat. Plants">
        <title>Stout camphor tree genome fills gaps in understanding of flowering plant genome evolution.</title>
        <authorList>
            <person name="Chaw S.M."/>
            <person name="Liu Y.C."/>
            <person name="Wu Y.W."/>
            <person name="Wang H.Y."/>
            <person name="Lin C.I."/>
            <person name="Wu C.S."/>
            <person name="Ke H.M."/>
            <person name="Chang L.Y."/>
            <person name="Hsu C.Y."/>
            <person name="Yang H.T."/>
            <person name="Sudianto E."/>
            <person name="Hsu M.H."/>
            <person name="Wu K.P."/>
            <person name="Wang L.N."/>
            <person name="Leebens-Mack J.H."/>
            <person name="Tsai I.J."/>
        </authorList>
    </citation>
    <scope>NUCLEOTIDE SEQUENCE [LARGE SCALE GENOMIC DNA]</scope>
    <source>
        <strain evidence="12">cv. Chaw 1501</strain>
        <tissue evidence="11">Young leaves</tissue>
    </source>
</reference>
<keyword evidence="5 11" id="KW-0418">Kinase</keyword>
<evidence type="ECO:0000256" key="7">
    <source>
        <dbReference type="ARBA" id="ARBA00047899"/>
    </source>
</evidence>
<dbReference type="Gene3D" id="3.30.200.20">
    <property type="entry name" value="Phosphorylase Kinase, domain 1"/>
    <property type="match status" value="1"/>
</dbReference>
<keyword evidence="11" id="KW-0675">Receptor</keyword>
<evidence type="ECO:0000313" key="12">
    <source>
        <dbReference type="Proteomes" id="UP000283530"/>
    </source>
</evidence>
<dbReference type="PROSITE" id="PS00107">
    <property type="entry name" value="PROTEIN_KINASE_ATP"/>
    <property type="match status" value="1"/>
</dbReference>
<comment type="caution">
    <text evidence="11">The sequence shown here is derived from an EMBL/GenBank/DDBJ whole genome shotgun (WGS) entry which is preliminary data.</text>
</comment>
<dbReference type="PANTHER" id="PTHR48005:SF70">
    <property type="entry name" value="MDIS1-INTERACTING RECEPTOR LIKE KINASE 2-LIKE"/>
    <property type="match status" value="1"/>
</dbReference>
<gene>
    <name evidence="11" type="ORF">CKAN_02669400</name>
</gene>
<dbReference type="OrthoDB" id="676979at2759"/>
<dbReference type="SUPFAM" id="SSF56112">
    <property type="entry name" value="Protein kinase-like (PK-like)"/>
    <property type="match status" value="1"/>
</dbReference>
<name>A0A443Q2L5_9MAGN</name>
<keyword evidence="2" id="KW-0723">Serine/threonine-protein kinase</keyword>
<proteinExistence type="predicted"/>
<evidence type="ECO:0000313" key="11">
    <source>
        <dbReference type="EMBL" id="RWR97271.1"/>
    </source>
</evidence>
<comment type="catalytic activity">
    <reaction evidence="7">
        <text>L-threonyl-[protein] + ATP = O-phospho-L-threonyl-[protein] + ADP + H(+)</text>
        <dbReference type="Rhea" id="RHEA:46608"/>
        <dbReference type="Rhea" id="RHEA-COMP:11060"/>
        <dbReference type="Rhea" id="RHEA-COMP:11605"/>
        <dbReference type="ChEBI" id="CHEBI:15378"/>
        <dbReference type="ChEBI" id="CHEBI:30013"/>
        <dbReference type="ChEBI" id="CHEBI:30616"/>
        <dbReference type="ChEBI" id="CHEBI:61977"/>
        <dbReference type="ChEBI" id="CHEBI:456216"/>
        <dbReference type="EC" id="2.7.11.1"/>
    </reaction>
</comment>
<evidence type="ECO:0000256" key="2">
    <source>
        <dbReference type="ARBA" id="ARBA00022527"/>
    </source>
</evidence>
<organism evidence="11 12">
    <name type="scientific">Cinnamomum micranthum f. kanehirae</name>
    <dbReference type="NCBI Taxonomy" id="337451"/>
    <lineage>
        <taxon>Eukaryota</taxon>
        <taxon>Viridiplantae</taxon>
        <taxon>Streptophyta</taxon>
        <taxon>Embryophyta</taxon>
        <taxon>Tracheophyta</taxon>
        <taxon>Spermatophyta</taxon>
        <taxon>Magnoliopsida</taxon>
        <taxon>Magnoliidae</taxon>
        <taxon>Laurales</taxon>
        <taxon>Lauraceae</taxon>
        <taxon>Cinnamomum</taxon>
    </lineage>
</organism>
<evidence type="ECO:0000256" key="8">
    <source>
        <dbReference type="ARBA" id="ARBA00048679"/>
    </source>
</evidence>
<dbReference type="InterPro" id="IPR011009">
    <property type="entry name" value="Kinase-like_dom_sf"/>
</dbReference>
<keyword evidence="4 9" id="KW-0547">Nucleotide-binding</keyword>
<evidence type="ECO:0000259" key="10">
    <source>
        <dbReference type="PROSITE" id="PS50011"/>
    </source>
</evidence>
<accession>A0A443Q2L5</accession>
<dbReference type="EC" id="2.7.11.1" evidence="1"/>